<dbReference type="OrthoDB" id="564955at2"/>
<evidence type="ECO:0000259" key="1">
    <source>
        <dbReference type="Pfam" id="PF07883"/>
    </source>
</evidence>
<dbReference type="InterPro" id="IPR014710">
    <property type="entry name" value="RmlC-like_jellyroll"/>
</dbReference>
<dbReference type="InterPro" id="IPR011051">
    <property type="entry name" value="RmlC_Cupin_sf"/>
</dbReference>
<evidence type="ECO:0000313" key="3">
    <source>
        <dbReference type="Proteomes" id="UP000199533"/>
    </source>
</evidence>
<dbReference type="EMBL" id="FOSP01000007">
    <property type="protein sequence ID" value="SFK49149.1"/>
    <property type="molecule type" value="Genomic_DNA"/>
</dbReference>
<dbReference type="Proteomes" id="UP000199533">
    <property type="component" value="Unassembled WGS sequence"/>
</dbReference>
<dbReference type="SUPFAM" id="SSF51182">
    <property type="entry name" value="RmlC-like cupins"/>
    <property type="match status" value="1"/>
</dbReference>
<dbReference type="InterPro" id="IPR013096">
    <property type="entry name" value="Cupin_2"/>
</dbReference>
<sequence>MHDQNSKLVEYALGILDEETAKQMQAELESSVQNQSELREIEEALTLLAETEQPLMPSEHLRARILNTVRQETRFSGFVERLCDFFDLDRKTVEKHLSSLNQISSETWQINAFPGTHLLHFEGGPHIAGNADCGLVYIEPGKMIAAHRHLGDEWSFVLQGQMKEINGRIYHPGDCMHRSAGSVHALQSIGEKPLIFAAVLIEGLEFVAE</sequence>
<evidence type="ECO:0000313" key="2">
    <source>
        <dbReference type="EMBL" id="SFK49149.1"/>
    </source>
</evidence>
<organism evidence="2 3">
    <name type="scientific">Nitrosomonas aestuarii</name>
    <dbReference type="NCBI Taxonomy" id="52441"/>
    <lineage>
        <taxon>Bacteria</taxon>
        <taxon>Pseudomonadati</taxon>
        <taxon>Pseudomonadota</taxon>
        <taxon>Betaproteobacteria</taxon>
        <taxon>Nitrosomonadales</taxon>
        <taxon>Nitrosomonadaceae</taxon>
        <taxon>Nitrosomonas</taxon>
    </lineage>
</organism>
<proteinExistence type="predicted"/>
<dbReference type="AlphaFoldDB" id="A0A1I4A044"/>
<name>A0A1I4A044_9PROT</name>
<accession>A0A1I4A044</accession>
<dbReference type="Gene3D" id="2.60.120.10">
    <property type="entry name" value="Jelly Rolls"/>
    <property type="match status" value="1"/>
</dbReference>
<dbReference type="RefSeq" id="WP_090698301.1">
    <property type="nucleotide sequence ID" value="NZ_FOSP01000007.1"/>
</dbReference>
<dbReference type="STRING" id="52441.SAMN05216302_1007127"/>
<reference evidence="3" key="1">
    <citation type="submission" date="2016-10" db="EMBL/GenBank/DDBJ databases">
        <authorList>
            <person name="Varghese N."/>
            <person name="Submissions S."/>
        </authorList>
    </citation>
    <scope>NUCLEOTIDE SEQUENCE [LARGE SCALE GENOMIC DNA]</scope>
    <source>
        <strain evidence="3">Nm69</strain>
    </source>
</reference>
<feature type="domain" description="Cupin type-2" evidence="1">
    <location>
        <begin position="135"/>
        <end position="198"/>
    </location>
</feature>
<protein>
    <submittedName>
        <fullName evidence="2">Putative transcriptional regulator</fullName>
    </submittedName>
</protein>
<keyword evidence="3" id="KW-1185">Reference proteome</keyword>
<gene>
    <name evidence="2" type="ORF">SAMN05216302_1007127</name>
</gene>
<dbReference type="Pfam" id="PF07883">
    <property type="entry name" value="Cupin_2"/>
    <property type="match status" value="1"/>
</dbReference>